<dbReference type="SUPFAM" id="SSF69118">
    <property type="entry name" value="AhpD-like"/>
    <property type="match status" value="1"/>
</dbReference>
<dbReference type="EMBL" id="CP002455">
    <property type="protein sequence ID" value="ADX67053.1"/>
    <property type="molecule type" value="Genomic_DNA"/>
</dbReference>
<dbReference type="STRING" id="865938.Weevi_0333"/>
<gene>
    <name evidence="2" type="ordered locus">Weevi_0333</name>
</gene>
<feature type="domain" description="Carboxymuconolactone decarboxylase-like" evidence="1">
    <location>
        <begin position="83"/>
        <end position="165"/>
    </location>
</feature>
<dbReference type="HOGENOM" id="CLU_1277197_0_0_10"/>
<dbReference type="Proteomes" id="UP000008641">
    <property type="component" value="Chromosome"/>
</dbReference>
<dbReference type="InterPro" id="IPR029032">
    <property type="entry name" value="AhpD-like"/>
</dbReference>
<keyword evidence="3" id="KW-1185">Reference proteome</keyword>
<reference evidence="2 3" key="1">
    <citation type="journal article" date="2011" name="Stand. Genomic Sci.">
        <title>Complete genome sequence of Weeksella virosa type strain (9751).</title>
        <authorList>
            <person name="Lang E."/>
            <person name="Teshima H."/>
            <person name="Lucas S."/>
            <person name="Lapidus A."/>
            <person name="Hammon N."/>
            <person name="Deshpande S."/>
            <person name="Nolan M."/>
            <person name="Cheng J.F."/>
            <person name="Pitluck S."/>
            <person name="Liolios K."/>
            <person name="Pagani I."/>
            <person name="Mikhailova N."/>
            <person name="Ivanova N."/>
            <person name="Mavromatis K."/>
            <person name="Pati A."/>
            <person name="Tapia R."/>
            <person name="Han C."/>
            <person name="Goodwin L."/>
            <person name="Chen A."/>
            <person name="Palaniappan K."/>
            <person name="Land M."/>
            <person name="Hauser L."/>
            <person name="Chang Y.J."/>
            <person name="Jeffries C.D."/>
            <person name="Brambilla E.M."/>
            <person name="Kopitz M."/>
            <person name="Rohde M."/>
            <person name="Goker M."/>
            <person name="Tindall B.J."/>
            <person name="Detter J.C."/>
            <person name="Woyke T."/>
            <person name="Bristow J."/>
            <person name="Eisen J.A."/>
            <person name="Markowitz V."/>
            <person name="Hugenholtz P."/>
            <person name="Klenk H.P."/>
            <person name="Kyrpides N.C."/>
        </authorList>
    </citation>
    <scope>NUCLEOTIDE SEQUENCE [LARGE SCALE GENOMIC DNA]</scope>
    <source>
        <strain evidence="3">ATCC 43766 / DSM 16922 / JCM 21250 / NBRC 16016 / NCTC 11634 / CL345/78</strain>
    </source>
</reference>
<dbReference type="InterPro" id="IPR004675">
    <property type="entry name" value="AhpD_core"/>
</dbReference>
<dbReference type="NCBIfam" id="TIGR00778">
    <property type="entry name" value="ahpD_dom"/>
    <property type="match status" value="1"/>
</dbReference>
<dbReference type="Gene3D" id="1.20.1290.10">
    <property type="entry name" value="AhpD-like"/>
    <property type="match status" value="1"/>
</dbReference>
<sequence length="216" mass="24215">MKTLVKYNGFIQQGLCEMGAERLNSRSVLLSNISAKLKVPTSNSPTSQSPNRLAVIVQPTVLKSNDRRKMNLENRIDIQQLEPNAYKAMFALENYLQNSGLSKTHLELIKIRASQINGCAFCINMHTSDALKQGETAQRIFLLNAWKETELFAEEEKAILAITEEVTLISQNGLSDKTYKQAEKLFDGNQIAQIIMAVVTINAWNRIAISTKKTVK</sequence>
<organism evidence="2 3">
    <name type="scientific">Weeksella virosa (strain ATCC 43766 / DSM 16922 / JCM 21250 / CCUG 30538 / CDC 9751 / IAM 14551 / NBRC 16016 / NCTC 11634 / CL345/78)</name>
    <dbReference type="NCBI Taxonomy" id="865938"/>
    <lineage>
        <taxon>Bacteria</taxon>
        <taxon>Pseudomonadati</taxon>
        <taxon>Bacteroidota</taxon>
        <taxon>Flavobacteriia</taxon>
        <taxon>Flavobacteriales</taxon>
        <taxon>Weeksellaceae</taxon>
        <taxon>Weeksella</taxon>
    </lineage>
</organism>
<evidence type="ECO:0000259" key="1">
    <source>
        <dbReference type="Pfam" id="PF02627"/>
    </source>
</evidence>
<dbReference type="GO" id="GO:0051920">
    <property type="term" value="F:peroxiredoxin activity"/>
    <property type="evidence" value="ECO:0007669"/>
    <property type="project" value="InterPro"/>
</dbReference>
<dbReference type="KEGG" id="wvi:Weevi_0333"/>
<dbReference type="PANTHER" id="PTHR35446">
    <property type="entry name" value="SI:CH211-175M2.5"/>
    <property type="match status" value="1"/>
</dbReference>
<name>F0NY62_WEEVC</name>
<dbReference type="AlphaFoldDB" id="F0NY62"/>
<dbReference type="eggNOG" id="COG2128">
    <property type="taxonomic scope" value="Bacteria"/>
</dbReference>
<dbReference type="Pfam" id="PF02627">
    <property type="entry name" value="CMD"/>
    <property type="match status" value="1"/>
</dbReference>
<evidence type="ECO:0000313" key="3">
    <source>
        <dbReference type="Proteomes" id="UP000008641"/>
    </source>
</evidence>
<protein>
    <submittedName>
        <fullName evidence="2">Alkylhydroperoxidase like protein, AhpD family</fullName>
    </submittedName>
</protein>
<dbReference type="PANTHER" id="PTHR35446:SF2">
    <property type="entry name" value="CARBOXYMUCONOLACTONE DECARBOXYLASE-LIKE DOMAIN-CONTAINING PROTEIN"/>
    <property type="match status" value="1"/>
</dbReference>
<accession>F0NY62</accession>
<proteinExistence type="predicted"/>
<reference evidence="3" key="2">
    <citation type="journal article" date="2011" name="Stand. Genomic Sci.">
        <title>Complete genome sequence of Weeksella virosa type strain (9751T).</title>
        <authorList>
            <person name="Lang E."/>
            <person name="Teshima H."/>
            <person name="Lucas S."/>
            <person name="Lapidus A."/>
            <person name="Hammon N."/>
            <person name="Deshpande S."/>
            <person name="Nolan M."/>
            <person name="Cheng J."/>
            <person name="Pitluck S."/>
            <person name="Liolios K."/>
            <person name="Pagani I."/>
            <person name="Mikhailova N."/>
            <person name="Ivanova N."/>
            <person name="Mavromatis K."/>
            <person name="Pati A."/>
            <person name="Tapia R."/>
            <person name="Han C."/>
            <person name="Goodwin L."/>
            <person name="Chen A."/>
            <person name="Palaniappan K."/>
            <person name="Land M."/>
            <person name="Hauser L."/>
            <person name="Chang Y."/>
            <person name="Jeffries C."/>
            <person name="Brambilla E."/>
            <person name="Kopitz M."/>
            <person name="Rohde M."/>
            <person name="Goker M."/>
            <person name="Tindall B."/>
            <person name="Detter J."/>
            <person name="Woyke T."/>
            <person name="Bristow J."/>
            <person name="Eisen J."/>
            <person name="Markowitz V."/>
            <person name="Hugenholtz P."/>
            <person name="Klenk H."/>
            <person name="Kyrpides N."/>
        </authorList>
    </citation>
    <scope>NUCLEOTIDE SEQUENCE [LARGE SCALE GENOMIC DNA]</scope>
    <source>
        <strain evidence="3">ATCC 43766 / DSM 16922 / JCM 21250 / NBRC 16016 / NCTC 11634 / CL345/78</strain>
    </source>
</reference>
<evidence type="ECO:0000313" key="2">
    <source>
        <dbReference type="EMBL" id="ADX67053.1"/>
    </source>
</evidence>
<dbReference type="InterPro" id="IPR003779">
    <property type="entry name" value="CMD-like"/>
</dbReference>